<comment type="caution">
    <text evidence="8">The sequence shown here is derived from an EMBL/GenBank/DDBJ whole genome shotgun (WGS) entry which is preliminary data.</text>
</comment>
<dbReference type="Gene3D" id="1.10.1740.10">
    <property type="match status" value="1"/>
</dbReference>
<evidence type="ECO:0000256" key="2">
    <source>
        <dbReference type="ARBA" id="ARBA00023015"/>
    </source>
</evidence>
<evidence type="ECO:0000259" key="6">
    <source>
        <dbReference type="Pfam" id="PF04542"/>
    </source>
</evidence>
<dbReference type="GO" id="GO:0006352">
    <property type="term" value="P:DNA-templated transcription initiation"/>
    <property type="evidence" value="ECO:0007669"/>
    <property type="project" value="InterPro"/>
</dbReference>
<keyword evidence="9" id="KW-1185">Reference proteome</keyword>
<keyword evidence="5" id="KW-0804">Transcription</keyword>
<dbReference type="RefSeq" id="WP_120060568.1">
    <property type="nucleotide sequence ID" value="NZ_QYRP01000002.1"/>
</dbReference>
<dbReference type="EMBL" id="QYRP01000002">
    <property type="protein sequence ID" value="RJS46597.1"/>
    <property type="molecule type" value="Genomic_DNA"/>
</dbReference>
<dbReference type="InterPro" id="IPR014284">
    <property type="entry name" value="RNA_pol_sigma-70_dom"/>
</dbReference>
<dbReference type="Proteomes" id="UP000276542">
    <property type="component" value="Unassembled WGS sequence"/>
</dbReference>
<dbReference type="InterPro" id="IPR007627">
    <property type="entry name" value="RNA_pol_sigma70_r2"/>
</dbReference>
<dbReference type="Gene3D" id="1.10.10.10">
    <property type="entry name" value="Winged helix-like DNA-binding domain superfamily/Winged helix DNA-binding domain"/>
    <property type="match status" value="1"/>
</dbReference>
<evidence type="ECO:0000256" key="3">
    <source>
        <dbReference type="ARBA" id="ARBA00023082"/>
    </source>
</evidence>
<dbReference type="Pfam" id="PF08281">
    <property type="entry name" value="Sigma70_r4_2"/>
    <property type="match status" value="1"/>
</dbReference>
<organism evidence="8 9">
    <name type="scientific">Nocardioides cavernaquae</name>
    <dbReference type="NCBI Taxonomy" id="2321396"/>
    <lineage>
        <taxon>Bacteria</taxon>
        <taxon>Bacillati</taxon>
        <taxon>Actinomycetota</taxon>
        <taxon>Actinomycetes</taxon>
        <taxon>Propionibacteriales</taxon>
        <taxon>Nocardioidaceae</taxon>
        <taxon>Nocardioides</taxon>
    </lineage>
</organism>
<dbReference type="InterPro" id="IPR013249">
    <property type="entry name" value="RNA_pol_sigma70_r4_t2"/>
</dbReference>
<dbReference type="GO" id="GO:0003677">
    <property type="term" value="F:DNA binding"/>
    <property type="evidence" value="ECO:0007669"/>
    <property type="project" value="UniProtKB-KW"/>
</dbReference>
<gene>
    <name evidence="8" type="ORF">D4739_10475</name>
</gene>
<dbReference type="SUPFAM" id="SSF88659">
    <property type="entry name" value="Sigma3 and sigma4 domains of RNA polymerase sigma factors"/>
    <property type="match status" value="1"/>
</dbReference>
<comment type="similarity">
    <text evidence="1">Belongs to the sigma-70 factor family. ECF subfamily.</text>
</comment>
<dbReference type="PANTHER" id="PTHR43133:SF50">
    <property type="entry name" value="ECF RNA POLYMERASE SIGMA FACTOR SIGM"/>
    <property type="match status" value="1"/>
</dbReference>
<proteinExistence type="inferred from homology"/>
<evidence type="ECO:0000313" key="9">
    <source>
        <dbReference type="Proteomes" id="UP000276542"/>
    </source>
</evidence>
<feature type="domain" description="RNA polymerase sigma-70 region 2" evidence="6">
    <location>
        <begin position="9"/>
        <end position="73"/>
    </location>
</feature>
<keyword evidence="2" id="KW-0805">Transcription regulation</keyword>
<accession>A0A3A5HFN4</accession>
<name>A0A3A5HFN4_9ACTN</name>
<dbReference type="InterPro" id="IPR013324">
    <property type="entry name" value="RNA_pol_sigma_r3/r4-like"/>
</dbReference>
<dbReference type="InterPro" id="IPR036388">
    <property type="entry name" value="WH-like_DNA-bd_sf"/>
</dbReference>
<keyword evidence="4" id="KW-0238">DNA-binding</keyword>
<protein>
    <submittedName>
        <fullName evidence="8">Sigma-70 family RNA polymerase sigma factor</fullName>
    </submittedName>
</protein>
<evidence type="ECO:0000256" key="4">
    <source>
        <dbReference type="ARBA" id="ARBA00023125"/>
    </source>
</evidence>
<dbReference type="InterPro" id="IPR039425">
    <property type="entry name" value="RNA_pol_sigma-70-like"/>
</dbReference>
<dbReference type="InterPro" id="IPR013325">
    <property type="entry name" value="RNA_pol_sigma_r2"/>
</dbReference>
<dbReference type="PANTHER" id="PTHR43133">
    <property type="entry name" value="RNA POLYMERASE ECF-TYPE SIGMA FACTO"/>
    <property type="match status" value="1"/>
</dbReference>
<dbReference type="CDD" id="cd06171">
    <property type="entry name" value="Sigma70_r4"/>
    <property type="match status" value="1"/>
</dbReference>
<evidence type="ECO:0000259" key="7">
    <source>
        <dbReference type="Pfam" id="PF08281"/>
    </source>
</evidence>
<dbReference type="OrthoDB" id="3777963at2"/>
<evidence type="ECO:0000256" key="5">
    <source>
        <dbReference type="ARBA" id="ARBA00023163"/>
    </source>
</evidence>
<dbReference type="Pfam" id="PF04542">
    <property type="entry name" value="Sigma70_r2"/>
    <property type="match status" value="1"/>
</dbReference>
<sequence length="163" mass="17997">MDKLRDVFDTSYRRLVGQLYGVCGDLAEAEDVVSEAFARAAAHRRTFDAVDNPEAWLRTVAVNVARTRFRRRAMGDRLLRSSRTTETRHPDLASDRLALVAAMRTLPHAQREALALHYFADLPLHDIAVAAGVPVGTIKARLSRGRSALAGLLDAPAREDDHA</sequence>
<keyword evidence="3" id="KW-0731">Sigma factor</keyword>
<evidence type="ECO:0000313" key="8">
    <source>
        <dbReference type="EMBL" id="RJS46597.1"/>
    </source>
</evidence>
<dbReference type="NCBIfam" id="TIGR02937">
    <property type="entry name" value="sigma70-ECF"/>
    <property type="match status" value="1"/>
</dbReference>
<dbReference type="SUPFAM" id="SSF88946">
    <property type="entry name" value="Sigma2 domain of RNA polymerase sigma factors"/>
    <property type="match status" value="1"/>
</dbReference>
<reference evidence="9" key="1">
    <citation type="submission" date="2018-09" db="EMBL/GenBank/DDBJ databases">
        <authorList>
            <person name="Zhu H."/>
        </authorList>
    </citation>
    <scope>NUCLEOTIDE SEQUENCE [LARGE SCALE GENOMIC DNA]</scope>
    <source>
        <strain evidence="9">K1W22B-1</strain>
    </source>
</reference>
<feature type="domain" description="RNA polymerase sigma factor 70 region 4 type 2" evidence="7">
    <location>
        <begin position="97"/>
        <end position="149"/>
    </location>
</feature>
<dbReference type="AlphaFoldDB" id="A0A3A5HFN4"/>
<dbReference type="GO" id="GO:0016987">
    <property type="term" value="F:sigma factor activity"/>
    <property type="evidence" value="ECO:0007669"/>
    <property type="project" value="UniProtKB-KW"/>
</dbReference>
<evidence type="ECO:0000256" key="1">
    <source>
        <dbReference type="ARBA" id="ARBA00010641"/>
    </source>
</evidence>